<organism evidence="1 2">
    <name type="scientific">Daphnia magna</name>
    <dbReference type="NCBI Taxonomy" id="35525"/>
    <lineage>
        <taxon>Eukaryota</taxon>
        <taxon>Metazoa</taxon>
        <taxon>Ecdysozoa</taxon>
        <taxon>Arthropoda</taxon>
        <taxon>Crustacea</taxon>
        <taxon>Branchiopoda</taxon>
        <taxon>Diplostraca</taxon>
        <taxon>Cladocera</taxon>
        <taxon>Anomopoda</taxon>
        <taxon>Daphniidae</taxon>
        <taxon>Daphnia</taxon>
    </lineage>
</organism>
<gene>
    <name evidence="1" type="ORF">APZ42_005444</name>
</gene>
<sequence length="60" mass="6751">HTCCCYCCFIVLEKHHAAAPGQEIQSLKKKIEINKVRSEKKKVNLVRVCVCSPPPTTPSR</sequence>
<dbReference type="EMBL" id="LRGB01015344">
    <property type="protein sequence ID" value="KZR98915.1"/>
    <property type="molecule type" value="Genomic_DNA"/>
</dbReference>
<accession>A0A164GFY0</accession>
<name>A0A164GFY0_9CRUS</name>
<proteinExistence type="predicted"/>
<keyword evidence="2" id="KW-1185">Reference proteome</keyword>
<evidence type="ECO:0000313" key="1">
    <source>
        <dbReference type="EMBL" id="KZR98915.1"/>
    </source>
</evidence>
<comment type="caution">
    <text evidence="1">The sequence shown here is derived from an EMBL/GenBank/DDBJ whole genome shotgun (WGS) entry which is preliminary data.</text>
</comment>
<evidence type="ECO:0000313" key="2">
    <source>
        <dbReference type="Proteomes" id="UP000076858"/>
    </source>
</evidence>
<reference evidence="1 2" key="1">
    <citation type="submission" date="2016-03" db="EMBL/GenBank/DDBJ databases">
        <title>EvidentialGene: Evidence-directed Construction of Genes on Genomes.</title>
        <authorList>
            <person name="Gilbert D.G."/>
            <person name="Choi J.-H."/>
            <person name="Mockaitis K."/>
            <person name="Colbourne J."/>
            <person name="Pfrender M."/>
        </authorList>
    </citation>
    <scope>NUCLEOTIDE SEQUENCE [LARGE SCALE GENOMIC DNA]</scope>
    <source>
        <strain evidence="1 2">Xinb3</strain>
        <tissue evidence="1">Complete organism</tissue>
    </source>
</reference>
<feature type="non-terminal residue" evidence="1">
    <location>
        <position position="1"/>
    </location>
</feature>
<dbReference type="AlphaFoldDB" id="A0A164GFY0"/>
<dbReference type="Proteomes" id="UP000076858">
    <property type="component" value="Unassembled WGS sequence"/>
</dbReference>
<protein>
    <submittedName>
        <fullName evidence="1">Uncharacterized protein</fullName>
    </submittedName>
</protein>